<protein>
    <submittedName>
        <fullName evidence="1">Uncharacterized protein</fullName>
    </submittedName>
</protein>
<proteinExistence type="predicted"/>
<reference evidence="1 2" key="1">
    <citation type="journal article" date="2015" name="Sci. Rep.">
        <title>Chromosome-level genome map provides insights into diverse defense mechanisms in the medicinal fungus Ganoderma sinense.</title>
        <authorList>
            <person name="Zhu Y."/>
            <person name="Xu J."/>
            <person name="Sun C."/>
            <person name="Zhou S."/>
            <person name="Xu H."/>
            <person name="Nelson D.R."/>
            <person name="Qian J."/>
            <person name="Song J."/>
            <person name="Luo H."/>
            <person name="Xiang L."/>
            <person name="Li Y."/>
            <person name="Xu Z."/>
            <person name="Ji A."/>
            <person name="Wang L."/>
            <person name="Lu S."/>
            <person name="Hayward A."/>
            <person name="Sun W."/>
            <person name="Li X."/>
            <person name="Schwartz D.C."/>
            <person name="Wang Y."/>
            <person name="Chen S."/>
        </authorList>
    </citation>
    <scope>NUCLEOTIDE SEQUENCE [LARGE SCALE GENOMIC DNA]</scope>
    <source>
        <strain evidence="1 2">ZZ0214-1</strain>
    </source>
</reference>
<sequence length="78" mass="8416">MKLFSTQRGDTVQNDVDVDVGVDLAELQADDQGSSVETLTARTAASRGAFRSSTFYPPDDNFTLDKGVVDVFVPSSRT</sequence>
<name>A0A2G8SRP2_9APHY</name>
<gene>
    <name evidence="1" type="ORF">GSI_00100</name>
</gene>
<organism evidence="1 2">
    <name type="scientific">Ganoderma sinense ZZ0214-1</name>
    <dbReference type="NCBI Taxonomy" id="1077348"/>
    <lineage>
        <taxon>Eukaryota</taxon>
        <taxon>Fungi</taxon>
        <taxon>Dikarya</taxon>
        <taxon>Basidiomycota</taxon>
        <taxon>Agaricomycotina</taxon>
        <taxon>Agaricomycetes</taxon>
        <taxon>Polyporales</taxon>
        <taxon>Polyporaceae</taxon>
        <taxon>Ganoderma</taxon>
    </lineage>
</organism>
<dbReference type="AlphaFoldDB" id="A0A2G8SRP2"/>
<dbReference type="Proteomes" id="UP000230002">
    <property type="component" value="Unassembled WGS sequence"/>
</dbReference>
<keyword evidence="2" id="KW-1185">Reference proteome</keyword>
<dbReference type="EMBL" id="AYKW01000001">
    <property type="protein sequence ID" value="PIL36412.1"/>
    <property type="molecule type" value="Genomic_DNA"/>
</dbReference>
<accession>A0A2G8SRP2</accession>
<comment type="caution">
    <text evidence="1">The sequence shown here is derived from an EMBL/GenBank/DDBJ whole genome shotgun (WGS) entry which is preliminary data.</text>
</comment>
<evidence type="ECO:0000313" key="2">
    <source>
        <dbReference type="Proteomes" id="UP000230002"/>
    </source>
</evidence>
<evidence type="ECO:0000313" key="1">
    <source>
        <dbReference type="EMBL" id="PIL36412.1"/>
    </source>
</evidence>